<dbReference type="PANTHER" id="PTHR34236:SF1">
    <property type="entry name" value="DIMETHYL SULFOXIDE REDUCTASE TRANSCRIPTIONAL ACTIVATOR"/>
    <property type="match status" value="1"/>
</dbReference>
<evidence type="ECO:0000259" key="3">
    <source>
        <dbReference type="Pfam" id="PF04967"/>
    </source>
</evidence>
<gene>
    <name evidence="5" type="ORF">M0R89_05140</name>
</gene>
<organism evidence="5 6">
    <name type="scientific">Halorussus limi</name>
    <dbReference type="NCBI Taxonomy" id="2938695"/>
    <lineage>
        <taxon>Archaea</taxon>
        <taxon>Methanobacteriati</taxon>
        <taxon>Methanobacteriota</taxon>
        <taxon>Stenosarchaea group</taxon>
        <taxon>Halobacteria</taxon>
        <taxon>Halobacteriales</taxon>
        <taxon>Haladaptataceae</taxon>
        <taxon>Halorussus</taxon>
    </lineage>
</organism>
<dbReference type="PANTHER" id="PTHR34236">
    <property type="entry name" value="DIMETHYL SULFOXIDE REDUCTASE TRANSCRIPTIONAL ACTIVATOR"/>
    <property type="match status" value="1"/>
</dbReference>
<keyword evidence="6" id="KW-1185">Reference proteome</keyword>
<proteinExistence type="predicted"/>
<keyword evidence="2" id="KW-0804">Transcription</keyword>
<dbReference type="EMBL" id="CP096659">
    <property type="protein sequence ID" value="UPV75453.1"/>
    <property type="molecule type" value="Genomic_DNA"/>
</dbReference>
<feature type="domain" description="Bacterioopsin transcriptional activator GAF and HTH associated" evidence="4">
    <location>
        <begin position="6"/>
        <end position="142"/>
    </location>
</feature>
<dbReference type="KEGG" id="halx:M0R89_05140"/>
<dbReference type="GeneID" id="72184561"/>
<sequence>MSLIAEFSLRSSELALSAALDAAPDVTVELEQQMATEFDVPVMMLWAFGGDFGRLETGLERDESVRESAAIEALGDRKLYRIRLDPDNLCPIYPLYQRLGASPMAATGSADGWERRVRFPDRDSVVEMRRRCAERDVTFRLRRLYTPGDGELEDEFGLSAEQRDALTTAERVGYFEVPREVALEELGEELGVSGQSASERIRRGISKLVSNTLLSDF</sequence>
<evidence type="ECO:0000256" key="1">
    <source>
        <dbReference type="ARBA" id="ARBA00023015"/>
    </source>
</evidence>
<name>A0A8U0HXF5_9EURY</name>
<dbReference type="Pfam" id="PF04967">
    <property type="entry name" value="HTH_10"/>
    <property type="match status" value="1"/>
</dbReference>
<dbReference type="Pfam" id="PF15915">
    <property type="entry name" value="BAT"/>
    <property type="match status" value="1"/>
</dbReference>
<dbReference type="RefSeq" id="WP_248651493.1">
    <property type="nucleotide sequence ID" value="NZ_CP096659.1"/>
</dbReference>
<dbReference type="AlphaFoldDB" id="A0A8U0HXF5"/>
<dbReference type="InterPro" id="IPR007050">
    <property type="entry name" value="HTH_bacterioopsin"/>
</dbReference>
<evidence type="ECO:0000259" key="4">
    <source>
        <dbReference type="Pfam" id="PF15915"/>
    </source>
</evidence>
<protein>
    <submittedName>
        <fullName evidence="5">Helix-turn-helix domain-containing protein</fullName>
    </submittedName>
</protein>
<feature type="domain" description="HTH bat-type" evidence="3">
    <location>
        <begin position="158"/>
        <end position="209"/>
    </location>
</feature>
<dbReference type="InterPro" id="IPR031803">
    <property type="entry name" value="BAT_GAF/HTH-assoc"/>
</dbReference>
<evidence type="ECO:0000313" key="5">
    <source>
        <dbReference type="EMBL" id="UPV75453.1"/>
    </source>
</evidence>
<dbReference type="Proteomes" id="UP000830729">
    <property type="component" value="Chromosome"/>
</dbReference>
<keyword evidence="1" id="KW-0805">Transcription regulation</keyword>
<reference evidence="5 6" key="1">
    <citation type="submission" date="2022-04" db="EMBL/GenBank/DDBJ databases">
        <title>Diverse halophilic archaea isolated from saline environments.</title>
        <authorList>
            <person name="Cui H.-L."/>
        </authorList>
    </citation>
    <scope>NUCLEOTIDE SEQUENCE [LARGE SCALE GENOMIC DNA]</scope>
    <source>
        <strain evidence="5 6">XZYJT49</strain>
    </source>
</reference>
<accession>A0A8U0HXF5</accession>
<evidence type="ECO:0000313" key="6">
    <source>
        <dbReference type="Proteomes" id="UP000830729"/>
    </source>
</evidence>
<evidence type="ECO:0000256" key="2">
    <source>
        <dbReference type="ARBA" id="ARBA00023163"/>
    </source>
</evidence>